<proteinExistence type="predicted"/>
<dbReference type="EMBL" id="BARW01017189">
    <property type="protein sequence ID" value="GAI99836.1"/>
    <property type="molecule type" value="Genomic_DNA"/>
</dbReference>
<name>X1U889_9ZZZZ</name>
<sequence>MGANEAIFKQGTPIMSDHTPGADVPGGEVVVVGVTPMVAHRDVDNGELGALAVSGGIYEMTGDAAILAGVSVFWDDTAKKVTETASGNSHFGFTRNAEITGDTVKGWVIHDPKSVQAA</sequence>
<organism evidence="1">
    <name type="scientific">marine sediment metagenome</name>
    <dbReference type="NCBI Taxonomy" id="412755"/>
    <lineage>
        <taxon>unclassified sequences</taxon>
        <taxon>metagenomes</taxon>
        <taxon>ecological metagenomes</taxon>
    </lineage>
</organism>
<dbReference type="InterPro" id="IPR011231">
    <property type="entry name" value="Phage_VT1-Sakai_H0018"/>
</dbReference>
<dbReference type="Pfam" id="PF09956">
    <property type="entry name" value="Phage_cement_2"/>
    <property type="match status" value="1"/>
</dbReference>
<evidence type="ECO:0000313" key="1">
    <source>
        <dbReference type="EMBL" id="GAI99836.1"/>
    </source>
</evidence>
<comment type="caution">
    <text evidence="1">The sequence shown here is derived from an EMBL/GenBank/DDBJ whole genome shotgun (WGS) entry which is preliminary data.</text>
</comment>
<reference evidence="1" key="1">
    <citation type="journal article" date="2014" name="Front. Microbiol.">
        <title>High frequency of phylogenetically diverse reductive dehalogenase-homologous genes in deep subseafloor sedimentary metagenomes.</title>
        <authorList>
            <person name="Kawai M."/>
            <person name="Futagami T."/>
            <person name="Toyoda A."/>
            <person name="Takaki Y."/>
            <person name="Nishi S."/>
            <person name="Hori S."/>
            <person name="Arai W."/>
            <person name="Tsubouchi T."/>
            <person name="Morono Y."/>
            <person name="Uchiyama I."/>
            <person name="Ito T."/>
            <person name="Fujiyama A."/>
            <person name="Inagaki F."/>
            <person name="Takami H."/>
        </authorList>
    </citation>
    <scope>NUCLEOTIDE SEQUENCE</scope>
    <source>
        <strain evidence="1">Expedition CK06-06</strain>
    </source>
</reference>
<dbReference type="AlphaFoldDB" id="X1U889"/>
<accession>X1U889</accession>
<gene>
    <name evidence="1" type="ORF">S12H4_29751</name>
</gene>
<protein>
    <recommendedName>
        <fullName evidence="2">DUF2190 family protein</fullName>
    </recommendedName>
</protein>
<evidence type="ECO:0008006" key="2">
    <source>
        <dbReference type="Google" id="ProtNLM"/>
    </source>
</evidence>